<dbReference type="AlphaFoldDB" id="A0A067LHU0"/>
<dbReference type="PANTHER" id="PTHR47591">
    <property type="entry name" value="ZINC FINGER PROTEIN ZAT2-RELATED"/>
    <property type="match status" value="1"/>
</dbReference>
<dbReference type="STRING" id="180498.A0A067LHU0"/>
<dbReference type="InterPro" id="IPR013087">
    <property type="entry name" value="Znf_C2H2_type"/>
</dbReference>
<organism evidence="4 5">
    <name type="scientific">Jatropha curcas</name>
    <name type="common">Barbados nut</name>
    <dbReference type="NCBI Taxonomy" id="180498"/>
    <lineage>
        <taxon>Eukaryota</taxon>
        <taxon>Viridiplantae</taxon>
        <taxon>Streptophyta</taxon>
        <taxon>Embryophyta</taxon>
        <taxon>Tracheophyta</taxon>
        <taxon>Spermatophyta</taxon>
        <taxon>Magnoliopsida</taxon>
        <taxon>eudicotyledons</taxon>
        <taxon>Gunneridae</taxon>
        <taxon>Pentapetalae</taxon>
        <taxon>rosids</taxon>
        <taxon>fabids</taxon>
        <taxon>Malpighiales</taxon>
        <taxon>Euphorbiaceae</taxon>
        <taxon>Crotonoideae</taxon>
        <taxon>Jatropheae</taxon>
        <taxon>Jatropha</taxon>
    </lineage>
</organism>
<evidence type="ECO:0000313" key="5">
    <source>
        <dbReference type="Proteomes" id="UP000027138"/>
    </source>
</evidence>
<feature type="region of interest" description="Disordered" evidence="2">
    <location>
        <begin position="124"/>
        <end position="155"/>
    </location>
</feature>
<dbReference type="Pfam" id="PF13912">
    <property type="entry name" value="zf-C2H2_6"/>
    <property type="match status" value="1"/>
</dbReference>
<sequence length="243" mass="27085">MDNNANDLEPEKPSEEQQIQSHNNSPENAREEDDNVTPIETNAISPPRPVLETGASSTHGSRKRRGRNNDPGASLSMDGDNEERGDNRRRRKTVNAGVPAVCAVCSRRFPSFYSLFGHLRSHTKRDWGGAFPPPVYNPDWGSKGDGEDDNDKPEQQSIAETQKVMEHEVIPALLDVAKETLAKMKQQEEERIAELNVGSSRESELDLNVQPQEDQENTEINTTGLDLNLPPKEEEDEDAPSFS</sequence>
<dbReference type="GO" id="GO:0008270">
    <property type="term" value="F:zinc ion binding"/>
    <property type="evidence" value="ECO:0007669"/>
    <property type="project" value="UniProtKB-KW"/>
</dbReference>
<keyword evidence="1" id="KW-0862">Zinc</keyword>
<dbReference type="PROSITE" id="PS00028">
    <property type="entry name" value="ZINC_FINGER_C2H2_1"/>
    <property type="match status" value="1"/>
</dbReference>
<evidence type="ECO:0000256" key="1">
    <source>
        <dbReference type="PROSITE-ProRule" id="PRU00042"/>
    </source>
</evidence>
<feature type="region of interest" description="Disordered" evidence="2">
    <location>
        <begin position="1"/>
        <end position="92"/>
    </location>
</feature>
<keyword evidence="1" id="KW-0479">Metal-binding</keyword>
<feature type="compositionally biased region" description="Polar residues" evidence="2">
    <location>
        <begin position="16"/>
        <end position="27"/>
    </location>
</feature>
<dbReference type="PANTHER" id="PTHR47591:SF6">
    <property type="entry name" value="C2H2-TYPE DOMAIN-CONTAINING PROTEIN"/>
    <property type="match status" value="1"/>
</dbReference>
<accession>A0A067LHU0</accession>
<dbReference type="OrthoDB" id="852078at2759"/>
<feature type="domain" description="C2H2-type" evidence="3">
    <location>
        <begin position="100"/>
        <end position="127"/>
    </location>
</feature>
<evidence type="ECO:0000256" key="2">
    <source>
        <dbReference type="SAM" id="MobiDB-lite"/>
    </source>
</evidence>
<keyword evidence="1" id="KW-0863">Zinc-finger</keyword>
<feature type="compositionally biased region" description="Acidic residues" evidence="2">
    <location>
        <begin position="233"/>
        <end position="243"/>
    </location>
</feature>
<proteinExistence type="predicted"/>
<dbReference type="Proteomes" id="UP000027138">
    <property type="component" value="Unassembled WGS sequence"/>
</dbReference>
<feature type="region of interest" description="Disordered" evidence="2">
    <location>
        <begin position="193"/>
        <end position="243"/>
    </location>
</feature>
<gene>
    <name evidence="4" type="ORF">JCGZ_22381</name>
</gene>
<dbReference type="EMBL" id="KK914259">
    <property type="protein sequence ID" value="KDP43754.1"/>
    <property type="molecule type" value="Genomic_DNA"/>
</dbReference>
<name>A0A067LHU0_JATCU</name>
<protein>
    <recommendedName>
        <fullName evidence="3">C2H2-type domain-containing protein</fullName>
    </recommendedName>
</protein>
<evidence type="ECO:0000313" key="4">
    <source>
        <dbReference type="EMBL" id="KDP43754.1"/>
    </source>
</evidence>
<evidence type="ECO:0000259" key="3">
    <source>
        <dbReference type="PROSITE" id="PS50157"/>
    </source>
</evidence>
<keyword evidence="5" id="KW-1185">Reference proteome</keyword>
<reference evidence="4 5" key="1">
    <citation type="journal article" date="2014" name="PLoS ONE">
        <title>Global Analysis of Gene Expression Profiles in Physic Nut (Jatropha curcas L.) Seedlings Exposed to Salt Stress.</title>
        <authorList>
            <person name="Zhang L."/>
            <person name="Zhang C."/>
            <person name="Wu P."/>
            <person name="Chen Y."/>
            <person name="Li M."/>
            <person name="Jiang H."/>
            <person name="Wu G."/>
        </authorList>
    </citation>
    <scope>NUCLEOTIDE SEQUENCE [LARGE SCALE GENOMIC DNA]</scope>
    <source>
        <strain evidence="5">cv. GZQX0401</strain>
        <tissue evidence="4">Young leaves</tissue>
    </source>
</reference>
<dbReference type="PROSITE" id="PS50157">
    <property type="entry name" value="ZINC_FINGER_C2H2_2"/>
    <property type="match status" value="1"/>
</dbReference>